<organism evidence="1 2">
    <name type="scientific">Dongia rigui</name>
    <dbReference type="NCBI Taxonomy" id="940149"/>
    <lineage>
        <taxon>Bacteria</taxon>
        <taxon>Pseudomonadati</taxon>
        <taxon>Pseudomonadota</taxon>
        <taxon>Alphaproteobacteria</taxon>
        <taxon>Rhodospirillales</taxon>
        <taxon>Dongiaceae</taxon>
        <taxon>Dongia</taxon>
    </lineage>
</organism>
<keyword evidence="2" id="KW-1185">Reference proteome</keyword>
<dbReference type="InterPro" id="IPR018642">
    <property type="entry name" value="DUF2066"/>
</dbReference>
<dbReference type="Pfam" id="PF09839">
    <property type="entry name" value="DUF2066"/>
    <property type="match status" value="1"/>
</dbReference>
<accession>A0ABU5DZX3</accession>
<sequence>MAPAGVSIRGFFGLLGLLMGVLLAVPASAQNVYVASGVPVDVTGDAATLRDQAVVMAQREALKKVLAEIAPADQVAGLQLPPDDEIGAWVSDVEIEEEKMAATHYVGRYTIRFAAAPVQEFLSGQGVAFAETRSKQMLLIPIYTDETGTTGLWGPSNQWMASWAARPPSNALVPIVVPRGDLDDQNTLSATEALGGNEPKLEFMGERYQAGDVVVAEAQMSAPTPDGKRSLALNVTRYGTEGPQKYEDTLTGDAADPDGLMAQGVAAVQSMLEGAWKNANLVDPNQRTAVSVHVPLTGIEQWVAIKRRLGQVSLIKGVNLKELAKSGADLEISYAGDEAQFIRALSQADLNMVPSGEGVATLTLGSGGGTAPAP</sequence>
<reference evidence="1 2" key="1">
    <citation type="journal article" date="2013" name="Antonie Van Leeuwenhoek">
        <title>Dongia rigui sp. nov., isolated from freshwater of a large wetland in Korea.</title>
        <authorList>
            <person name="Baik K.S."/>
            <person name="Hwang Y.M."/>
            <person name="Choi J.S."/>
            <person name="Kwon J."/>
            <person name="Seong C.N."/>
        </authorList>
    </citation>
    <scope>NUCLEOTIDE SEQUENCE [LARGE SCALE GENOMIC DNA]</scope>
    <source>
        <strain evidence="1 2">04SU4-P</strain>
    </source>
</reference>
<name>A0ABU5DZX3_9PROT</name>
<gene>
    <name evidence="1" type="ORF">SMD31_11120</name>
</gene>
<proteinExistence type="predicted"/>
<dbReference type="EMBL" id="JAXCLX010000001">
    <property type="protein sequence ID" value="MDY0872480.1"/>
    <property type="molecule type" value="Genomic_DNA"/>
</dbReference>
<dbReference type="RefSeq" id="WP_320500909.1">
    <property type="nucleotide sequence ID" value="NZ_JAXCLX010000001.1"/>
</dbReference>
<evidence type="ECO:0000313" key="2">
    <source>
        <dbReference type="Proteomes" id="UP001271769"/>
    </source>
</evidence>
<dbReference type="Proteomes" id="UP001271769">
    <property type="component" value="Unassembled WGS sequence"/>
</dbReference>
<evidence type="ECO:0000313" key="1">
    <source>
        <dbReference type="EMBL" id="MDY0872480.1"/>
    </source>
</evidence>
<comment type="caution">
    <text evidence="1">The sequence shown here is derived from an EMBL/GenBank/DDBJ whole genome shotgun (WGS) entry which is preliminary data.</text>
</comment>
<protein>
    <submittedName>
        <fullName evidence="1">DUF2066 domain-containing protein</fullName>
    </submittedName>
</protein>